<dbReference type="EMBL" id="FOSJ01000017">
    <property type="protein sequence ID" value="SFK24090.1"/>
    <property type="molecule type" value="Genomic_DNA"/>
</dbReference>
<organism evidence="1 2">
    <name type="scientific">Marinilactibacillus piezotolerans</name>
    <dbReference type="NCBI Taxonomy" id="258723"/>
    <lineage>
        <taxon>Bacteria</taxon>
        <taxon>Bacillati</taxon>
        <taxon>Bacillota</taxon>
        <taxon>Bacilli</taxon>
        <taxon>Lactobacillales</taxon>
        <taxon>Carnobacteriaceae</taxon>
        <taxon>Marinilactibacillus</taxon>
    </lineage>
</organism>
<keyword evidence="2" id="KW-1185">Reference proteome</keyword>
<evidence type="ECO:0000313" key="1">
    <source>
        <dbReference type="EMBL" id="SFK24090.1"/>
    </source>
</evidence>
<dbReference type="Proteomes" id="UP000199589">
    <property type="component" value="Unassembled WGS sequence"/>
</dbReference>
<reference evidence="2" key="1">
    <citation type="submission" date="2016-10" db="EMBL/GenBank/DDBJ databases">
        <authorList>
            <person name="Varghese N."/>
            <person name="Submissions S."/>
        </authorList>
    </citation>
    <scope>NUCLEOTIDE SEQUENCE [LARGE SCALE GENOMIC DNA]</scope>
    <source>
        <strain evidence="2">DSM 16108</strain>
    </source>
</reference>
<sequence>MKKCVLFTFSLKPADFFISGCRRYNFLVNYSSLVTILNEGSLSAFGGNSRYGMIYEKFGFTPIGSSIESSIHGQSISYEYVLYEDPDLLFVGDRTLAVGGDHSDLSENSVNQETKAYQNDILSI</sequence>
<dbReference type="OrthoDB" id="63946at2"/>
<evidence type="ECO:0000313" key="2">
    <source>
        <dbReference type="Proteomes" id="UP000199589"/>
    </source>
</evidence>
<dbReference type="SUPFAM" id="SSF53807">
    <property type="entry name" value="Helical backbone' metal receptor"/>
    <property type="match status" value="1"/>
</dbReference>
<name>A0A1I3XX43_9LACT</name>
<accession>A0A1I3XX43</accession>
<protein>
    <submittedName>
        <fullName evidence="1">Iron complex transport system substrate-binding protein</fullName>
    </submittedName>
</protein>
<gene>
    <name evidence="1" type="ORF">SAMN04488569_101747</name>
</gene>
<dbReference type="RefSeq" id="WP_091897167.1">
    <property type="nucleotide sequence ID" value="NZ_FOSJ01000017.1"/>
</dbReference>
<dbReference type="AlphaFoldDB" id="A0A1I3XX43"/>
<dbReference type="Gene3D" id="3.40.50.1980">
    <property type="entry name" value="Nitrogenase molybdenum iron protein domain"/>
    <property type="match status" value="1"/>
</dbReference>
<proteinExistence type="predicted"/>